<dbReference type="PANTHER" id="PTHR35789">
    <property type="entry name" value="SPORE GERMINATION PROTEIN B3"/>
    <property type="match status" value="1"/>
</dbReference>
<evidence type="ECO:0000256" key="5">
    <source>
        <dbReference type="ARBA" id="ARBA00023136"/>
    </source>
</evidence>
<comment type="subcellular location">
    <subcellularLocation>
        <location evidence="1">Membrane</location>
        <topology evidence="1">Lipid-anchor</topology>
    </subcellularLocation>
</comment>
<protein>
    <submittedName>
        <fullName evidence="11">Ger(X)C family spore germination protein</fullName>
    </submittedName>
</protein>
<dbReference type="InterPro" id="IPR046953">
    <property type="entry name" value="Spore_GerAC-like_C"/>
</dbReference>
<evidence type="ECO:0000256" key="4">
    <source>
        <dbReference type="ARBA" id="ARBA00022729"/>
    </source>
</evidence>
<dbReference type="Pfam" id="PF25198">
    <property type="entry name" value="Spore_GerAC_N"/>
    <property type="match status" value="1"/>
</dbReference>
<keyword evidence="12" id="KW-1185">Reference proteome</keyword>
<organism evidence="11 12">
    <name type="scientific">Clostridium aciditolerans</name>
    <dbReference type="NCBI Taxonomy" id="339861"/>
    <lineage>
        <taxon>Bacteria</taxon>
        <taxon>Bacillati</taxon>
        <taxon>Bacillota</taxon>
        <taxon>Clostridia</taxon>
        <taxon>Eubacteriales</taxon>
        <taxon>Clostridiaceae</taxon>
        <taxon>Clostridium</taxon>
    </lineage>
</organism>
<name>A0A934M5K5_9CLOT</name>
<keyword evidence="5 8" id="KW-0472">Membrane</keyword>
<keyword evidence="8" id="KW-1133">Transmembrane helix</keyword>
<keyword evidence="6" id="KW-0564">Palmitate</keyword>
<dbReference type="RefSeq" id="WP_211144723.1">
    <property type="nucleotide sequence ID" value="NZ_JAEEGB010000042.1"/>
</dbReference>
<accession>A0A934M5K5</accession>
<dbReference type="Gene3D" id="3.30.300.210">
    <property type="entry name" value="Nutrient germinant receptor protein C, domain 3"/>
    <property type="match status" value="1"/>
</dbReference>
<dbReference type="GO" id="GO:0009847">
    <property type="term" value="P:spore germination"/>
    <property type="evidence" value="ECO:0007669"/>
    <property type="project" value="InterPro"/>
</dbReference>
<dbReference type="EMBL" id="JAEEGB010000042">
    <property type="protein sequence ID" value="MBI6875367.1"/>
    <property type="molecule type" value="Genomic_DNA"/>
</dbReference>
<feature type="domain" description="Spore germination GerAC-like C-terminal" evidence="9">
    <location>
        <begin position="215"/>
        <end position="376"/>
    </location>
</feature>
<reference evidence="11" key="1">
    <citation type="submission" date="2020-12" db="EMBL/GenBank/DDBJ databases">
        <title>Clostridium thailandense sp. nov., a novel acetogenic bacterium isolated from peat land soil in Thailand.</title>
        <authorList>
            <person name="Chaikitkaew S."/>
            <person name="Birkeland N.K."/>
        </authorList>
    </citation>
    <scope>NUCLEOTIDE SEQUENCE</scope>
    <source>
        <strain evidence="11">DSM 17425</strain>
    </source>
</reference>
<dbReference type="Proteomes" id="UP000622687">
    <property type="component" value="Unassembled WGS sequence"/>
</dbReference>
<evidence type="ECO:0000256" key="1">
    <source>
        <dbReference type="ARBA" id="ARBA00004635"/>
    </source>
</evidence>
<keyword evidence="7" id="KW-0449">Lipoprotein</keyword>
<evidence type="ECO:0000259" key="9">
    <source>
        <dbReference type="Pfam" id="PF05504"/>
    </source>
</evidence>
<dbReference type="NCBIfam" id="TIGR02887">
    <property type="entry name" value="spore_ger_x_C"/>
    <property type="match status" value="1"/>
</dbReference>
<evidence type="ECO:0000256" key="6">
    <source>
        <dbReference type="ARBA" id="ARBA00023139"/>
    </source>
</evidence>
<evidence type="ECO:0000259" key="10">
    <source>
        <dbReference type="Pfam" id="PF25198"/>
    </source>
</evidence>
<sequence>MKNTKVIKFIIFLCIAITIVMIFSGIEQFSPVENLTIVVGSGYDIEKGTSGNVVYKVPRSTYIFESTSSVINRVFTGTSMSIGETRQDRQTKLDKLDIFGLDKTFIISEETAYYGIKPIVDILYKNPMVNNNANVSVCKGKAITLLKFKIPNYPSSSDYIDGLIRSAKDQNFFSREYTLSNLFVRAGAEGRNIVLPYIEIKKEEYPSNESTIEITGSALFKKYNMVTKLDIDDTRIMNLLRESNVKGILKIQDSSKKFVEYYGKSKRKVKCSKEGDKYIFTINIDLTGDIITNQLLKDLNDDLNVKKEFENNLAQVTEKQCYEFIDKMKNVYKIDCLELGRTAASKYGRRTGVDWNEIISKSDIRVDVKVHLDKQGRGHFM</sequence>
<gene>
    <name evidence="11" type="ORF">I6U51_22095</name>
</gene>
<dbReference type="Pfam" id="PF05504">
    <property type="entry name" value="Spore_GerAC"/>
    <property type="match status" value="1"/>
</dbReference>
<feature type="domain" description="Spore germination protein N-terminal" evidence="10">
    <location>
        <begin position="31"/>
        <end position="200"/>
    </location>
</feature>
<evidence type="ECO:0000256" key="2">
    <source>
        <dbReference type="ARBA" id="ARBA00007886"/>
    </source>
</evidence>
<evidence type="ECO:0000256" key="8">
    <source>
        <dbReference type="SAM" id="Phobius"/>
    </source>
</evidence>
<dbReference type="GO" id="GO:0016020">
    <property type="term" value="C:membrane"/>
    <property type="evidence" value="ECO:0007669"/>
    <property type="project" value="UniProtKB-SubCell"/>
</dbReference>
<comment type="caution">
    <text evidence="11">The sequence shown here is derived from an EMBL/GenBank/DDBJ whole genome shotgun (WGS) entry which is preliminary data.</text>
</comment>
<evidence type="ECO:0000313" key="12">
    <source>
        <dbReference type="Proteomes" id="UP000622687"/>
    </source>
</evidence>
<evidence type="ECO:0000256" key="7">
    <source>
        <dbReference type="ARBA" id="ARBA00023288"/>
    </source>
</evidence>
<keyword evidence="3" id="KW-0309">Germination</keyword>
<keyword evidence="4" id="KW-0732">Signal</keyword>
<evidence type="ECO:0000313" key="11">
    <source>
        <dbReference type="EMBL" id="MBI6875367.1"/>
    </source>
</evidence>
<proteinExistence type="inferred from homology"/>
<dbReference type="InterPro" id="IPR057336">
    <property type="entry name" value="GerAC_N"/>
</dbReference>
<dbReference type="InterPro" id="IPR008844">
    <property type="entry name" value="Spore_GerAC-like"/>
</dbReference>
<keyword evidence="8" id="KW-0812">Transmembrane</keyword>
<dbReference type="AlphaFoldDB" id="A0A934M5K5"/>
<comment type="similarity">
    <text evidence="2">Belongs to the GerABKC lipoprotein family.</text>
</comment>
<dbReference type="PANTHER" id="PTHR35789:SF1">
    <property type="entry name" value="SPORE GERMINATION PROTEIN B3"/>
    <property type="match status" value="1"/>
</dbReference>
<dbReference type="InterPro" id="IPR038501">
    <property type="entry name" value="Spore_GerAC_C_sf"/>
</dbReference>
<evidence type="ECO:0000256" key="3">
    <source>
        <dbReference type="ARBA" id="ARBA00022544"/>
    </source>
</evidence>
<feature type="transmembrane region" description="Helical" evidence="8">
    <location>
        <begin position="7"/>
        <end position="26"/>
    </location>
</feature>